<keyword evidence="6 8" id="KW-1133">Transmembrane helix</keyword>
<protein>
    <submittedName>
        <fullName evidence="9">Rod shape-determining protein MreD</fullName>
    </submittedName>
</protein>
<evidence type="ECO:0000256" key="6">
    <source>
        <dbReference type="ARBA" id="ARBA00022989"/>
    </source>
</evidence>
<feature type="transmembrane region" description="Helical" evidence="8">
    <location>
        <begin position="36"/>
        <end position="52"/>
    </location>
</feature>
<keyword evidence="3" id="KW-1003">Cell membrane</keyword>
<proteinExistence type="inferred from homology"/>
<comment type="similarity">
    <text evidence="2">Belongs to the MreD family.</text>
</comment>
<evidence type="ECO:0000256" key="3">
    <source>
        <dbReference type="ARBA" id="ARBA00022475"/>
    </source>
</evidence>
<keyword evidence="10" id="KW-1185">Reference proteome</keyword>
<dbReference type="InterPro" id="IPR007227">
    <property type="entry name" value="Cell_shape_determining_MreD"/>
</dbReference>
<evidence type="ECO:0000313" key="10">
    <source>
        <dbReference type="Proteomes" id="UP000679247"/>
    </source>
</evidence>
<evidence type="ECO:0000256" key="5">
    <source>
        <dbReference type="ARBA" id="ARBA00022960"/>
    </source>
</evidence>
<dbReference type="RefSeq" id="WP_214475215.1">
    <property type="nucleotide sequence ID" value="NZ_CP071709.1"/>
</dbReference>
<comment type="subcellular location">
    <subcellularLocation>
        <location evidence="1">Cell membrane</location>
        <topology evidence="1">Multi-pass membrane protein</topology>
    </subcellularLocation>
</comment>
<evidence type="ECO:0000313" key="9">
    <source>
        <dbReference type="EMBL" id="QVY60534.1"/>
    </source>
</evidence>
<feature type="transmembrane region" description="Helical" evidence="8">
    <location>
        <begin position="139"/>
        <end position="158"/>
    </location>
</feature>
<feature type="transmembrane region" description="Helical" evidence="8">
    <location>
        <begin position="100"/>
        <end position="119"/>
    </location>
</feature>
<keyword evidence="5" id="KW-0133">Cell shape</keyword>
<dbReference type="Proteomes" id="UP000679247">
    <property type="component" value="Chromosome"/>
</dbReference>
<name>A0ABX8F957_9BACI</name>
<evidence type="ECO:0000256" key="7">
    <source>
        <dbReference type="ARBA" id="ARBA00023136"/>
    </source>
</evidence>
<organism evidence="9 10">
    <name type="scientific">Cytobacillus gottheilii</name>
    <dbReference type="NCBI Taxonomy" id="859144"/>
    <lineage>
        <taxon>Bacteria</taxon>
        <taxon>Bacillati</taxon>
        <taxon>Bacillota</taxon>
        <taxon>Bacilli</taxon>
        <taxon>Bacillales</taxon>
        <taxon>Bacillaceae</taxon>
        <taxon>Cytobacillus</taxon>
    </lineage>
</organism>
<keyword evidence="7 8" id="KW-0472">Membrane</keyword>
<gene>
    <name evidence="9" type="primary">mreD</name>
    <name evidence="9" type="ORF">J1899_16160</name>
</gene>
<dbReference type="EMBL" id="CP071709">
    <property type="protein sequence ID" value="QVY60534.1"/>
    <property type="molecule type" value="Genomic_DNA"/>
</dbReference>
<evidence type="ECO:0000256" key="8">
    <source>
        <dbReference type="SAM" id="Phobius"/>
    </source>
</evidence>
<reference evidence="9 10" key="1">
    <citation type="submission" date="2021-03" db="EMBL/GenBank/DDBJ databases">
        <title>The first data on the complete genome of the tetrodotoxin-producing bacterium.</title>
        <authorList>
            <person name="Melnikova D.I."/>
            <person name="Nijland R."/>
            <person name="Magarlamov T.Y."/>
        </authorList>
    </citation>
    <scope>NUCLEOTIDE SEQUENCE [LARGE SCALE GENOMIC DNA]</scope>
    <source>
        <strain evidence="9 10">1839</strain>
    </source>
</reference>
<dbReference type="Pfam" id="PF04093">
    <property type="entry name" value="MreD"/>
    <property type="match status" value="1"/>
</dbReference>
<evidence type="ECO:0000256" key="4">
    <source>
        <dbReference type="ARBA" id="ARBA00022692"/>
    </source>
</evidence>
<accession>A0ABX8F957</accession>
<evidence type="ECO:0000256" key="2">
    <source>
        <dbReference type="ARBA" id="ARBA00007776"/>
    </source>
</evidence>
<sequence length="171" mass="19676">MRKYLLPFLFLFLFVFESIFVQYLPTEMFGSDRITVPRFLIISILFLTVFSSRKYGIIYGIIFGLLFDIVYTGVIGIYLFSFPIFVYLMSKLMRILQTNIAMVSLASLLLIVLLEIGVYEINVVINQTDLSFADFASLRLLPTVVLNSAFIIIASYPLKRHFEKFMASVSD</sequence>
<keyword evidence="4 8" id="KW-0812">Transmembrane</keyword>
<dbReference type="NCBIfam" id="TIGR03426">
    <property type="entry name" value="shape_MreD"/>
    <property type="match status" value="1"/>
</dbReference>
<evidence type="ECO:0000256" key="1">
    <source>
        <dbReference type="ARBA" id="ARBA00004651"/>
    </source>
</evidence>
<feature type="transmembrane region" description="Helical" evidence="8">
    <location>
        <begin position="58"/>
        <end position="88"/>
    </location>
</feature>
<feature type="transmembrane region" description="Helical" evidence="8">
    <location>
        <begin position="6"/>
        <end position="24"/>
    </location>
</feature>